<feature type="region of interest" description="Disordered" evidence="1">
    <location>
        <begin position="1"/>
        <end position="49"/>
    </location>
</feature>
<proteinExistence type="predicted"/>
<protein>
    <submittedName>
        <fullName evidence="2">Uncharacterized protein</fullName>
    </submittedName>
</protein>
<feature type="compositionally biased region" description="Polar residues" evidence="1">
    <location>
        <begin position="132"/>
        <end position="148"/>
    </location>
</feature>
<dbReference type="OrthoDB" id="5378435at2759"/>
<organism evidence="2 3">
    <name type="scientific">Dendryphion nanum</name>
    <dbReference type="NCBI Taxonomy" id="256645"/>
    <lineage>
        <taxon>Eukaryota</taxon>
        <taxon>Fungi</taxon>
        <taxon>Dikarya</taxon>
        <taxon>Ascomycota</taxon>
        <taxon>Pezizomycotina</taxon>
        <taxon>Dothideomycetes</taxon>
        <taxon>Pleosporomycetidae</taxon>
        <taxon>Pleosporales</taxon>
        <taxon>Torulaceae</taxon>
        <taxon>Dendryphion</taxon>
    </lineage>
</organism>
<comment type="caution">
    <text evidence="2">The sequence shown here is derived from an EMBL/GenBank/DDBJ whole genome shotgun (WGS) entry which is preliminary data.</text>
</comment>
<keyword evidence="3" id="KW-1185">Reference proteome</keyword>
<feature type="compositionally biased region" description="Low complexity" evidence="1">
    <location>
        <begin position="1"/>
        <end position="22"/>
    </location>
</feature>
<accession>A0A9P9IZ37</accession>
<feature type="region of interest" description="Disordered" evidence="1">
    <location>
        <begin position="187"/>
        <end position="323"/>
    </location>
</feature>
<evidence type="ECO:0000313" key="2">
    <source>
        <dbReference type="EMBL" id="KAH7139172.1"/>
    </source>
</evidence>
<name>A0A9P9IZ37_9PLEO</name>
<feature type="compositionally biased region" description="Polar residues" evidence="1">
    <location>
        <begin position="194"/>
        <end position="203"/>
    </location>
</feature>
<feature type="compositionally biased region" description="Low complexity" evidence="1">
    <location>
        <begin position="152"/>
        <end position="162"/>
    </location>
</feature>
<gene>
    <name evidence="2" type="ORF">B0J11DRAFT_546686</name>
</gene>
<reference evidence="2" key="1">
    <citation type="journal article" date="2021" name="Nat. Commun.">
        <title>Genetic determinants of endophytism in the Arabidopsis root mycobiome.</title>
        <authorList>
            <person name="Mesny F."/>
            <person name="Miyauchi S."/>
            <person name="Thiergart T."/>
            <person name="Pickel B."/>
            <person name="Atanasova L."/>
            <person name="Karlsson M."/>
            <person name="Huettel B."/>
            <person name="Barry K.W."/>
            <person name="Haridas S."/>
            <person name="Chen C."/>
            <person name="Bauer D."/>
            <person name="Andreopoulos W."/>
            <person name="Pangilinan J."/>
            <person name="LaButti K."/>
            <person name="Riley R."/>
            <person name="Lipzen A."/>
            <person name="Clum A."/>
            <person name="Drula E."/>
            <person name="Henrissat B."/>
            <person name="Kohler A."/>
            <person name="Grigoriev I.V."/>
            <person name="Martin F.M."/>
            <person name="Hacquard S."/>
        </authorList>
    </citation>
    <scope>NUCLEOTIDE SEQUENCE</scope>
    <source>
        <strain evidence="2">MPI-CAGE-CH-0243</strain>
    </source>
</reference>
<evidence type="ECO:0000256" key="1">
    <source>
        <dbReference type="SAM" id="MobiDB-lite"/>
    </source>
</evidence>
<evidence type="ECO:0000313" key="3">
    <source>
        <dbReference type="Proteomes" id="UP000700596"/>
    </source>
</evidence>
<dbReference type="Proteomes" id="UP000700596">
    <property type="component" value="Unassembled WGS sequence"/>
</dbReference>
<sequence length="366" mass="41273">MSTSQLTRRTSRSSGSQQGNRSTRIEKPRSIHNSPRATMERRKTTTSTKRYATLDDHYNMMFGISGQEEAVEEPVQVSRPMSWHPSSAQFQVPPRSSVAIEQPVDYTRHYSNSSRNSAHGSDFYSLSTRNSMFSEHTPSQRHPQTTHRGSQDSDSSWQDVSQRTPGYEFSALSTPATEPMPWYLQEWARKNQEQVDNSRNGSSDFLPIQHPPARDESADDDVDMEDSGKELVGMGLYDPPDSSLGWNDDLPEGTGKGLKLEETWQPPEEDEDDEDDNNSDEGDDEDAEDAGDASSDDGSVEELAQPPPQPATKTEHVVSKPRVQGNLEGQSFFFDEDETYTKEWWFQQLRQPTLPVRDAGLGYGWL</sequence>
<dbReference type="AlphaFoldDB" id="A0A9P9IZ37"/>
<feature type="region of interest" description="Disordered" evidence="1">
    <location>
        <begin position="132"/>
        <end position="163"/>
    </location>
</feature>
<dbReference type="EMBL" id="JAGMWT010000001">
    <property type="protein sequence ID" value="KAH7139172.1"/>
    <property type="molecule type" value="Genomic_DNA"/>
</dbReference>
<feature type="compositionally biased region" description="Acidic residues" evidence="1">
    <location>
        <begin position="267"/>
        <end position="300"/>
    </location>
</feature>